<evidence type="ECO:0000256" key="1">
    <source>
        <dbReference type="SAM" id="Phobius"/>
    </source>
</evidence>
<name>A0A7W5H578_9BACT</name>
<dbReference type="EMBL" id="JACHXU010000009">
    <property type="protein sequence ID" value="MBB3207172.1"/>
    <property type="molecule type" value="Genomic_DNA"/>
</dbReference>
<feature type="transmembrane region" description="Helical" evidence="1">
    <location>
        <begin position="112"/>
        <end position="133"/>
    </location>
</feature>
<evidence type="ECO:0000313" key="4">
    <source>
        <dbReference type="Proteomes" id="UP000536179"/>
    </source>
</evidence>
<accession>A0A7W5H578</accession>
<evidence type="ECO:0000259" key="2">
    <source>
        <dbReference type="PROSITE" id="PS50075"/>
    </source>
</evidence>
<feature type="domain" description="Carrier" evidence="2">
    <location>
        <begin position="191"/>
        <end position="225"/>
    </location>
</feature>
<protein>
    <submittedName>
        <fullName evidence="3">Acyl carrier protein</fullName>
    </submittedName>
</protein>
<keyword evidence="1" id="KW-0472">Membrane</keyword>
<dbReference type="InterPro" id="IPR009081">
    <property type="entry name" value="PP-bd_ACP"/>
</dbReference>
<dbReference type="InterPro" id="IPR036736">
    <property type="entry name" value="ACP-like_sf"/>
</dbReference>
<comment type="caution">
    <text evidence="3">The sequence shown here is derived from an EMBL/GenBank/DDBJ whole genome shotgun (WGS) entry which is preliminary data.</text>
</comment>
<reference evidence="3 4" key="1">
    <citation type="submission" date="2020-08" db="EMBL/GenBank/DDBJ databases">
        <title>Genomic Encyclopedia of Type Strains, Phase III (KMG-III): the genomes of soil and plant-associated and newly described type strains.</title>
        <authorList>
            <person name="Whitman W."/>
        </authorList>
    </citation>
    <scope>NUCLEOTIDE SEQUENCE [LARGE SCALE GENOMIC DNA]</scope>
    <source>
        <strain evidence="3 4">CECT 8075</strain>
    </source>
</reference>
<organism evidence="3 4">
    <name type="scientific">Aporhodopirellula rubra</name>
    <dbReference type="NCBI Taxonomy" id="980271"/>
    <lineage>
        <taxon>Bacteria</taxon>
        <taxon>Pseudomonadati</taxon>
        <taxon>Planctomycetota</taxon>
        <taxon>Planctomycetia</taxon>
        <taxon>Pirellulales</taxon>
        <taxon>Pirellulaceae</taxon>
        <taxon>Aporhodopirellula</taxon>
    </lineage>
</organism>
<keyword evidence="4" id="KW-1185">Reference proteome</keyword>
<dbReference type="SUPFAM" id="SSF47336">
    <property type="entry name" value="ACP-like"/>
    <property type="match status" value="1"/>
</dbReference>
<feature type="domain" description="Carrier" evidence="2">
    <location>
        <begin position="1"/>
        <end position="42"/>
    </location>
</feature>
<gene>
    <name evidence="3" type="ORF">FHS27_002991</name>
</gene>
<dbReference type="RefSeq" id="WP_184305540.1">
    <property type="nucleotide sequence ID" value="NZ_JACHXU010000009.1"/>
</dbReference>
<dbReference type="AlphaFoldDB" id="A0A7W5H578"/>
<keyword evidence="1" id="KW-0812">Transmembrane</keyword>
<dbReference type="Gene3D" id="1.10.1200.10">
    <property type="entry name" value="ACP-like"/>
    <property type="match status" value="1"/>
</dbReference>
<sequence>MGLDAVEILMDVEDHFGITIRSTESERVRTVGDLVAVIQKRIDATRSAVCPSLASFFNLRRRVREIAADDGLRIRTRTRVVDVLNPSQRRQLWSWLGDLQDASPRALRRPPWLRKLLVVAVLLLFLFAMWSAFTVNTDILPLAAMGSWFLHSATVGFRQVPPDGLSTFGALARYATQTEFATKHLNLNTAEDVLAELRPVLVDALGVDASEIVLTARFIEDLGMD</sequence>
<proteinExistence type="predicted"/>
<dbReference type="Proteomes" id="UP000536179">
    <property type="component" value="Unassembled WGS sequence"/>
</dbReference>
<keyword evidence="1" id="KW-1133">Transmembrane helix</keyword>
<evidence type="ECO:0000313" key="3">
    <source>
        <dbReference type="EMBL" id="MBB3207172.1"/>
    </source>
</evidence>
<dbReference type="PROSITE" id="PS50075">
    <property type="entry name" value="CARRIER"/>
    <property type="match status" value="2"/>
</dbReference>